<organism evidence="2 3">
    <name type="scientific">Lactobacillus equicursoris</name>
    <dbReference type="NCBI Taxonomy" id="420645"/>
    <lineage>
        <taxon>Bacteria</taxon>
        <taxon>Bacillati</taxon>
        <taxon>Bacillota</taxon>
        <taxon>Bacilli</taxon>
        <taxon>Lactobacillales</taxon>
        <taxon>Lactobacillaceae</taxon>
        <taxon>Lactobacillus</taxon>
    </lineage>
</organism>
<dbReference type="SUPFAM" id="SSF53067">
    <property type="entry name" value="Actin-like ATPase domain"/>
    <property type="match status" value="1"/>
</dbReference>
<evidence type="ECO:0000313" key="3">
    <source>
        <dbReference type="Proteomes" id="UP000452141"/>
    </source>
</evidence>
<name>A0A844FNH7_9LACO</name>
<accession>A0A844FNH7</accession>
<dbReference type="Pfam" id="PF00480">
    <property type="entry name" value="ROK"/>
    <property type="match status" value="1"/>
</dbReference>
<dbReference type="EMBL" id="VUMW01000013">
    <property type="protein sequence ID" value="MST79928.1"/>
    <property type="molecule type" value="Genomic_DNA"/>
</dbReference>
<dbReference type="AlphaFoldDB" id="A0A844FNH7"/>
<gene>
    <name evidence="2" type="ORF">FYJ61_05535</name>
</gene>
<comment type="similarity">
    <text evidence="1">Belongs to the ROK (NagC/XylR) family.</text>
</comment>
<evidence type="ECO:0000313" key="2">
    <source>
        <dbReference type="EMBL" id="MST79928.1"/>
    </source>
</evidence>
<dbReference type="InterPro" id="IPR000600">
    <property type="entry name" value="ROK"/>
</dbReference>
<evidence type="ECO:0000256" key="1">
    <source>
        <dbReference type="ARBA" id="ARBA00006479"/>
    </source>
</evidence>
<protein>
    <submittedName>
        <fullName evidence="2">ROK family protein</fullName>
    </submittedName>
</protein>
<proteinExistence type="inferred from homology"/>
<sequence>MALAAIDIGGTTIKFALWQKRELTDKHAVDTPDNLADFYQALKAEVDKFKEKNNVTGVAISSPGAVNKKTGVIEGASALPYIHNFPIVPELEKLFGLPVSIENDANCAALAELAEGAGQGHDSLAFMVIGTGVGGALIVNRQIWHGAHLYGGEFGYQTTGDAGLTLSEAASPVQMAARYNEATGKKCSGKEVYDLAKAGDPVALKERTRSIKTLANAIYNLQHGFDPEKVIIGGAISNNPDLLPLLNDEIAKIRKEVKIATVKPELAVCQYRGEANLRGCVVDFEQEHGEE</sequence>
<reference evidence="2 3" key="1">
    <citation type="submission" date="2019-08" db="EMBL/GenBank/DDBJ databases">
        <title>In-depth cultivation of the pig gut microbiome towards novel bacterial diversity and tailored functional studies.</title>
        <authorList>
            <person name="Wylensek D."/>
            <person name="Hitch T.C.A."/>
            <person name="Clavel T."/>
        </authorList>
    </citation>
    <scope>NUCLEOTIDE SEQUENCE [LARGE SCALE GENOMIC DNA]</scope>
    <source>
        <strain evidence="2 3">WCA-470BD-2E</strain>
    </source>
</reference>
<dbReference type="CDD" id="cd24152">
    <property type="entry name" value="ASKHA_NBD_ROK-like"/>
    <property type="match status" value="1"/>
</dbReference>
<dbReference type="InterPro" id="IPR043129">
    <property type="entry name" value="ATPase_NBD"/>
</dbReference>
<comment type="caution">
    <text evidence="2">The sequence shown here is derived from an EMBL/GenBank/DDBJ whole genome shotgun (WGS) entry which is preliminary data.</text>
</comment>
<dbReference type="PANTHER" id="PTHR18964:SF170">
    <property type="entry name" value="SUGAR KINASE"/>
    <property type="match status" value="1"/>
</dbReference>
<dbReference type="PANTHER" id="PTHR18964">
    <property type="entry name" value="ROK (REPRESSOR, ORF, KINASE) FAMILY"/>
    <property type="match status" value="1"/>
</dbReference>
<dbReference type="Gene3D" id="3.30.420.40">
    <property type="match status" value="2"/>
</dbReference>
<dbReference type="Proteomes" id="UP000452141">
    <property type="component" value="Unassembled WGS sequence"/>
</dbReference>
<dbReference type="RefSeq" id="WP_154486890.1">
    <property type="nucleotide sequence ID" value="NZ_VUMW01000013.1"/>
</dbReference>